<protein>
    <submittedName>
        <fullName evidence="1">Uncharacterized protein</fullName>
    </submittedName>
</protein>
<name>A0A2S6MYU1_9HYPH</name>
<dbReference type="RefSeq" id="WP_104509607.1">
    <property type="nucleotide sequence ID" value="NZ_JACIGC010000001.1"/>
</dbReference>
<dbReference type="Proteomes" id="UP000239089">
    <property type="component" value="Unassembled WGS sequence"/>
</dbReference>
<evidence type="ECO:0000313" key="2">
    <source>
        <dbReference type="Proteomes" id="UP000239089"/>
    </source>
</evidence>
<sequence length="142" mass="15236">MCDYSLEFYATRQARENEVYVTTRFPSGSMGFAAPGDCDTAVCVSYGTRLTLENLPPDLQQDLGIGPVESVVFARIEEGLHHDGVRFANGRTVLLHRLGVGVLGAMASDTTLARNEAAEVEKPIPVETAIPVEAAILVEAAE</sequence>
<reference evidence="1 2" key="1">
    <citation type="journal article" date="2018" name="Arch. Microbiol.">
        <title>New insights into the metabolic potential of the phototrophic purple bacterium Rhodopila globiformis DSM 161(T) from its draft genome sequence and evidence for a vanadium-dependent nitrogenase.</title>
        <authorList>
            <person name="Imhoff J.F."/>
            <person name="Rahn T."/>
            <person name="Kunzel S."/>
            <person name="Neulinger S.C."/>
        </authorList>
    </citation>
    <scope>NUCLEOTIDE SEQUENCE [LARGE SCALE GENOMIC DNA]</scope>
    <source>
        <strain evidence="1 2">DSM 16996</strain>
    </source>
</reference>
<dbReference type="OrthoDB" id="7375646at2"/>
<dbReference type="AlphaFoldDB" id="A0A2S6MYU1"/>
<evidence type="ECO:0000313" key="1">
    <source>
        <dbReference type="EMBL" id="PPQ27519.1"/>
    </source>
</evidence>
<accession>A0A2S6MYU1</accession>
<comment type="caution">
    <text evidence="1">The sequence shown here is derived from an EMBL/GenBank/DDBJ whole genome shotgun (WGS) entry which is preliminary data.</text>
</comment>
<gene>
    <name evidence="1" type="ORF">CCR94_20040</name>
</gene>
<keyword evidence="2" id="KW-1185">Reference proteome</keyword>
<proteinExistence type="predicted"/>
<organism evidence="1 2">
    <name type="scientific">Rhodoblastus sphagnicola</name>
    <dbReference type="NCBI Taxonomy" id="333368"/>
    <lineage>
        <taxon>Bacteria</taxon>
        <taxon>Pseudomonadati</taxon>
        <taxon>Pseudomonadota</taxon>
        <taxon>Alphaproteobacteria</taxon>
        <taxon>Hyphomicrobiales</taxon>
        <taxon>Rhodoblastaceae</taxon>
        <taxon>Rhodoblastus</taxon>
    </lineage>
</organism>
<dbReference type="EMBL" id="NHSJ01000123">
    <property type="protein sequence ID" value="PPQ27519.1"/>
    <property type="molecule type" value="Genomic_DNA"/>
</dbReference>